<evidence type="ECO:0000256" key="5">
    <source>
        <dbReference type="SAM" id="Phobius"/>
    </source>
</evidence>
<keyword evidence="8" id="KW-1185">Reference proteome</keyword>
<evidence type="ECO:0000256" key="2">
    <source>
        <dbReference type="ARBA" id="ARBA00022748"/>
    </source>
</evidence>
<dbReference type="InterPro" id="IPR001640">
    <property type="entry name" value="Lgt"/>
</dbReference>
<evidence type="ECO:0000313" key="7">
    <source>
        <dbReference type="EMBL" id="EYD72863.1"/>
    </source>
</evidence>
<dbReference type="SUPFAM" id="SSF52833">
    <property type="entry name" value="Thioredoxin-like"/>
    <property type="match status" value="1"/>
</dbReference>
<dbReference type="Pfam" id="PF00578">
    <property type="entry name" value="AhpC-TSA"/>
    <property type="match status" value="1"/>
</dbReference>
<dbReference type="OrthoDB" id="9799347at2"/>
<feature type="transmembrane region" description="Helical" evidence="5">
    <location>
        <begin position="46"/>
        <end position="65"/>
    </location>
</feature>
<keyword evidence="2" id="KW-0201">Cytochrome c-type biogenesis</keyword>
<dbReference type="GO" id="GO:0008961">
    <property type="term" value="F:phosphatidylglycerol-prolipoprotein diacylglyceryl transferase activity"/>
    <property type="evidence" value="ECO:0007669"/>
    <property type="project" value="InterPro"/>
</dbReference>
<comment type="subcellular location">
    <subcellularLocation>
        <location evidence="1">Cell envelope</location>
    </subcellularLocation>
</comment>
<dbReference type="HOGENOM" id="CLU_089636_0_0_5"/>
<evidence type="ECO:0000259" key="6">
    <source>
        <dbReference type="PROSITE" id="PS51352"/>
    </source>
</evidence>
<comment type="caution">
    <text evidence="7">The sequence shown here is derived from an EMBL/GenBank/DDBJ whole genome shotgun (WGS) entry which is preliminary data.</text>
</comment>
<dbReference type="GO" id="GO:0005886">
    <property type="term" value="C:plasma membrane"/>
    <property type="evidence" value="ECO:0007669"/>
    <property type="project" value="InterPro"/>
</dbReference>
<keyword evidence="5" id="KW-0812">Transmembrane</keyword>
<feature type="transmembrane region" description="Helical" evidence="5">
    <location>
        <begin position="16"/>
        <end position="34"/>
    </location>
</feature>
<dbReference type="InterPro" id="IPR000866">
    <property type="entry name" value="AhpC/TSA"/>
</dbReference>
<dbReference type="EMBL" id="APGJ01000004">
    <property type="protein sequence ID" value="EYD72863.1"/>
    <property type="molecule type" value="Genomic_DNA"/>
</dbReference>
<dbReference type="GO" id="GO:0042158">
    <property type="term" value="P:lipoprotein biosynthetic process"/>
    <property type="evidence" value="ECO:0007669"/>
    <property type="project" value="InterPro"/>
</dbReference>
<dbReference type="eggNOG" id="COG0526">
    <property type="taxonomic scope" value="Bacteria"/>
</dbReference>
<keyword evidence="5" id="KW-0472">Membrane</keyword>
<dbReference type="PANTHER" id="PTHR42852">
    <property type="entry name" value="THIOL:DISULFIDE INTERCHANGE PROTEIN DSBE"/>
    <property type="match status" value="1"/>
</dbReference>
<proteinExistence type="predicted"/>
<keyword evidence="4" id="KW-0676">Redox-active center</keyword>
<dbReference type="Proteomes" id="UP000025047">
    <property type="component" value="Unassembled WGS sequence"/>
</dbReference>
<evidence type="ECO:0000313" key="8">
    <source>
        <dbReference type="Proteomes" id="UP000025047"/>
    </source>
</evidence>
<sequence length="272" mass="29127">MNAVAIGPLVFSGERFLAVIAVLVFIGVAEIASWRRPAQAEALRRWSLIAVLGWVIAARAGFVAMQFDSFRAAPLDALKLWQGGFAPQAGLFGLGLALFAALLRHPRAMTPLLLAATLAGTGVAIARVVLPDQTRGRLPAIHLAELSGRPFPLAETAGQPLVINLWASWCPPCRRELPMMMEVAAETKGAQILFVNQREATEVIESYLAGQSLGTTGVLRDPEGALMEAFGLLGLPTTLFFDAEGRLRAAHTGEISRAQLRAGLDDLERTTP</sequence>
<dbReference type="RefSeq" id="WP_017929083.1">
    <property type="nucleotide sequence ID" value="NZ_KB822999.1"/>
</dbReference>
<dbReference type="PROSITE" id="PS51352">
    <property type="entry name" value="THIOREDOXIN_2"/>
    <property type="match status" value="1"/>
</dbReference>
<evidence type="ECO:0000256" key="4">
    <source>
        <dbReference type="ARBA" id="ARBA00023284"/>
    </source>
</evidence>
<dbReference type="PANTHER" id="PTHR42852:SF6">
    <property type="entry name" value="THIOL:DISULFIDE INTERCHANGE PROTEIN DSBE"/>
    <property type="match status" value="1"/>
</dbReference>
<dbReference type="GO" id="GO:0016209">
    <property type="term" value="F:antioxidant activity"/>
    <property type="evidence" value="ECO:0007669"/>
    <property type="project" value="InterPro"/>
</dbReference>
<reference evidence="7 8" key="1">
    <citation type="submission" date="2013-03" db="EMBL/GenBank/DDBJ databases">
        <authorList>
            <person name="Fiebig A."/>
            <person name="Goeker M."/>
            <person name="Klenk H.-P.P."/>
        </authorList>
    </citation>
    <scope>NUCLEOTIDE SEQUENCE [LARGE SCALE GENOMIC DNA]</scope>
    <source>
        <strain evidence="7 8">DSM 17492</strain>
    </source>
</reference>
<dbReference type="STRING" id="1122180.Lokhon_01668"/>
<dbReference type="Gene3D" id="3.40.30.10">
    <property type="entry name" value="Glutaredoxin"/>
    <property type="match status" value="1"/>
</dbReference>
<keyword evidence="3" id="KW-1015">Disulfide bond</keyword>
<evidence type="ECO:0000256" key="3">
    <source>
        <dbReference type="ARBA" id="ARBA00023157"/>
    </source>
</evidence>
<dbReference type="InterPro" id="IPR036249">
    <property type="entry name" value="Thioredoxin-like_sf"/>
</dbReference>
<keyword evidence="5" id="KW-1133">Transmembrane helix</keyword>
<name>A0A017HFB8_9RHOB</name>
<dbReference type="PROSITE" id="PS00194">
    <property type="entry name" value="THIOREDOXIN_1"/>
    <property type="match status" value="1"/>
</dbReference>
<feature type="domain" description="Thioredoxin" evidence="6">
    <location>
        <begin position="119"/>
        <end position="269"/>
    </location>
</feature>
<dbReference type="GO" id="GO:0017004">
    <property type="term" value="P:cytochrome complex assembly"/>
    <property type="evidence" value="ECO:0007669"/>
    <property type="project" value="UniProtKB-KW"/>
</dbReference>
<evidence type="ECO:0000256" key="1">
    <source>
        <dbReference type="ARBA" id="ARBA00004196"/>
    </source>
</evidence>
<feature type="transmembrane region" description="Helical" evidence="5">
    <location>
        <begin position="110"/>
        <end position="130"/>
    </location>
</feature>
<dbReference type="CDD" id="cd02966">
    <property type="entry name" value="TlpA_like_family"/>
    <property type="match status" value="1"/>
</dbReference>
<dbReference type="GO" id="GO:0015036">
    <property type="term" value="F:disulfide oxidoreductase activity"/>
    <property type="evidence" value="ECO:0007669"/>
    <property type="project" value="UniProtKB-ARBA"/>
</dbReference>
<gene>
    <name evidence="7" type="ORF">Lokhon_01668</name>
</gene>
<dbReference type="PATRIC" id="fig|1122180.6.peg.1655"/>
<dbReference type="AlphaFoldDB" id="A0A017HFB8"/>
<dbReference type="GO" id="GO:0030313">
    <property type="term" value="C:cell envelope"/>
    <property type="evidence" value="ECO:0007669"/>
    <property type="project" value="UniProtKB-SubCell"/>
</dbReference>
<dbReference type="InterPro" id="IPR013766">
    <property type="entry name" value="Thioredoxin_domain"/>
</dbReference>
<dbReference type="InterPro" id="IPR050553">
    <property type="entry name" value="Thioredoxin_ResA/DsbE_sf"/>
</dbReference>
<organism evidence="7 8">
    <name type="scientific">Limimaricola hongkongensis DSM 17492</name>
    <dbReference type="NCBI Taxonomy" id="1122180"/>
    <lineage>
        <taxon>Bacteria</taxon>
        <taxon>Pseudomonadati</taxon>
        <taxon>Pseudomonadota</taxon>
        <taxon>Alphaproteobacteria</taxon>
        <taxon>Rhodobacterales</taxon>
        <taxon>Paracoccaceae</taxon>
        <taxon>Limimaricola</taxon>
    </lineage>
</organism>
<feature type="transmembrane region" description="Helical" evidence="5">
    <location>
        <begin position="85"/>
        <end position="103"/>
    </location>
</feature>
<dbReference type="Pfam" id="PF01790">
    <property type="entry name" value="LGT"/>
    <property type="match status" value="1"/>
</dbReference>
<protein>
    <submittedName>
        <fullName evidence="7">Putative thiol:disulfide interchange protein</fullName>
    </submittedName>
</protein>
<dbReference type="InterPro" id="IPR017937">
    <property type="entry name" value="Thioredoxin_CS"/>
</dbReference>
<accession>A0A017HFB8</accession>